<name>A0AC35TY68_9BILA</name>
<evidence type="ECO:0000313" key="1">
    <source>
        <dbReference type="Proteomes" id="UP000095286"/>
    </source>
</evidence>
<organism evidence="1 2">
    <name type="scientific">Rhabditophanes sp. KR3021</name>
    <dbReference type="NCBI Taxonomy" id="114890"/>
    <lineage>
        <taxon>Eukaryota</taxon>
        <taxon>Metazoa</taxon>
        <taxon>Ecdysozoa</taxon>
        <taxon>Nematoda</taxon>
        <taxon>Chromadorea</taxon>
        <taxon>Rhabditida</taxon>
        <taxon>Tylenchina</taxon>
        <taxon>Panagrolaimomorpha</taxon>
        <taxon>Strongyloidoidea</taxon>
        <taxon>Alloionematidae</taxon>
        <taxon>Rhabditophanes</taxon>
    </lineage>
</organism>
<evidence type="ECO:0000313" key="2">
    <source>
        <dbReference type="WBParaSite" id="RSKR_0000571250.1"/>
    </source>
</evidence>
<dbReference type="WBParaSite" id="RSKR_0000571250.1">
    <property type="protein sequence ID" value="RSKR_0000571250.1"/>
    <property type="gene ID" value="RSKR_0000571250"/>
</dbReference>
<protein>
    <submittedName>
        <fullName evidence="2">SERPIN domain-containing protein</fullName>
    </submittedName>
</protein>
<proteinExistence type="predicted"/>
<sequence length="126" mass="14109">MCDDLKSLMVLLIPTKTFGLDNALATFKNFIHLMVPKFEAESTHNLAETFGITDAFSYKNGFSKKKLKISNIIQKVSIEVSENGAIIPEAASIEIPESVRKPWFTIEANHQFLYFILGADNSNLLN</sequence>
<accession>A0AC35TY68</accession>
<dbReference type="Proteomes" id="UP000095286">
    <property type="component" value="Unplaced"/>
</dbReference>
<reference evidence="2" key="1">
    <citation type="submission" date="2016-11" db="UniProtKB">
        <authorList>
            <consortium name="WormBaseParasite"/>
        </authorList>
    </citation>
    <scope>IDENTIFICATION</scope>
    <source>
        <strain evidence="2">KR3021</strain>
    </source>
</reference>